<dbReference type="GeneID" id="82203934"/>
<comment type="caution">
    <text evidence="2">The sequence shown here is derived from an EMBL/GenBank/DDBJ whole genome shotgun (WGS) entry which is preliminary data.</text>
</comment>
<accession>A0A1U7NCP0</accession>
<proteinExistence type="predicted"/>
<feature type="region of interest" description="Disordered" evidence="1">
    <location>
        <begin position="302"/>
        <end position="328"/>
    </location>
</feature>
<protein>
    <submittedName>
        <fullName evidence="2">Uncharacterized protein</fullName>
    </submittedName>
</protein>
<evidence type="ECO:0000313" key="2">
    <source>
        <dbReference type="EMBL" id="OLU36463.1"/>
    </source>
</evidence>
<reference evidence="2 3" key="1">
    <citation type="submission" date="2016-11" db="EMBL/GenBank/DDBJ databases">
        <title>Description of two novel members of the family Erysipelotrichaceae: Ileibacterium lipovorans gen. nov., sp. nov. and Dubosiella newyorkensis, gen. nov., sp. nov.</title>
        <authorList>
            <person name="Cox L.M."/>
            <person name="Sohn J."/>
            <person name="Tyrrell K.L."/>
            <person name="Citron D.M."/>
            <person name="Lawson P.A."/>
            <person name="Patel N.B."/>
            <person name="Iizumi T."/>
            <person name="Perez-Perez G.I."/>
            <person name="Goldstein E.J."/>
            <person name="Blaser M.J."/>
        </authorList>
    </citation>
    <scope>NUCLEOTIDE SEQUENCE [LARGE SCALE GENOMIC DNA]</scope>
    <source>
        <strain evidence="2 3">NYU-BL-A3</strain>
    </source>
</reference>
<organism evidence="2 3">
    <name type="scientific">Ileibacterium valens</name>
    <dbReference type="NCBI Taxonomy" id="1862668"/>
    <lineage>
        <taxon>Bacteria</taxon>
        <taxon>Bacillati</taxon>
        <taxon>Bacillota</taxon>
        <taxon>Erysipelotrichia</taxon>
        <taxon>Erysipelotrichales</taxon>
        <taxon>Erysipelotrichaceae</taxon>
        <taxon>Ileibacterium</taxon>
    </lineage>
</organism>
<feature type="compositionally biased region" description="Basic and acidic residues" evidence="1">
    <location>
        <begin position="303"/>
        <end position="315"/>
    </location>
</feature>
<dbReference type="RefSeq" id="WP_075821082.1">
    <property type="nucleotide sequence ID" value="NZ_CAPNHH010000047.1"/>
</dbReference>
<sequence>MSFELDGWDIPKTMLEQCFPTRYKSIHLADMINHMAFIPAQPRIESIMKQYPDYDQANGLYGIIYIDHLDGLNIEFFGNASRKVINGVSHFSFFTPDDLVHETMHMEKFDPSNLFLFPVMEDMFSENIMELYKQNCLKYFSSSSLNFTRSIEFLDYLRHRDYPDEFILTLLSKEGKPFYVWARFEHGSGSGPLFATIDEEVPEEYGIQNDQPVSVSMIKFTGSYGQLAIPVHFYGFNYPSVLDVFEESENAVNDYSEHLQFEQLKRHLLDYGSVRDEIEEMVTGNPKASLFDTLADFGPFDFDDNHGPDDQKNQEELPFNPEWDDLLF</sequence>
<dbReference type="EMBL" id="MPJW01000272">
    <property type="protein sequence ID" value="OLU36463.1"/>
    <property type="molecule type" value="Genomic_DNA"/>
</dbReference>
<dbReference type="Proteomes" id="UP000186341">
    <property type="component" value="Unassembled WGS sequence"/>
</dbReference>
<gene>
    <name evidence="2" type="ORF">BO222_12450</name>
</gene>
<keyword evidence="3" id="KW-1185">Reference proteome</keyword>
<evidence type="ECO:0000313" key="3">
    <source>
        <dbReference type="Proteomes" id="UP000186341"/>
    </source>
</evidence>
<dbReference type="AlphaFoldDB" id="A0A1U7NCP0"/>
<evidence type="ECO:0000256" key="1">
    <source>
        <dbReference type="SAM" id="MobiDB-lite"/>
    </source>
</evidence>
<name>A0A1U7NCP0_9FIRM</name>